<sequence length="363" mass="43180">MSKNIIIITSIQDIDNYLKTQNTEDCNIVNYIWTEYGFYPIYFNELYHEFFNTCSGKFIGLCFEGQEILYEDKVDDLLILKNFIDTSKAYKNNKETELLINNFKSIPDRGIAFWYTLRNFDEDKYQEIIRKYRFKNLLFPIGKDLPWKLNLFSCQNYNYAIGEKIFITPDTSWKLTNSLGWNLKLWKNYEFPNISNFQTKEYYCIFIKNTWKTRNYSSKNINDFLVGNNGIEGTKGYGFVDFLFYQNLINYFLNTNKKLIIINDLVKYPIPKHDNIIEFNMERFFNIKNFCSIVHNSKIFLTPSTSPLDLAAYYCNTHIVCLDDKQNKCDFVNKVLNTKNKTAISYNMISGDFNKLERFIAEH</sequence>
<dbReference type="EMBL" id="MN739683">
    <property type="protein sequence ID" value="QHT20836.1"/>
    <property type="molecule type" value="Genomic_DNA"/>
</dbReference>
<organism evidence="1">
    <name type="scientific">viral metagenome</name>
    <dbReference type="NCBI Taxonomy" id="1070528"/>
    <lineage>
        <taxon>unclassified sequences</taxon>
        <taxon>metagenomes</taxon>
        <taxon>organismal metagenomes</taxon>
    </lineage>
</organism>
<protein>
    <recommendedName>
        <fullName evidence="2">Glycosyltransferase</fullName>
    </recommendedName>
</protein>
<accession>A0A6C0DV48</accession>
<proteinExistence type="predicted"/>
<evidence type="ECO:0000313" key="1">
    <source>
        <dbReference type="EMBL" id="QHT20836.1"/>
    </source>
</evidence>
<dbReference type="AlphaFoldDB" id="A0A6C0DV48"/>
<name>A0A6C0DV48_9ZZZZ</name>
<reference evidence="1" key="1">
    <citation type="journal article" date="2020" name="Nature">
        <title>Giant virus diversity and host interactions through global metagenomics.</title>
        <authorList>
            <person name="Schulz F."/>
            <person name="Roux S."/>
            <person name="Paez-Espino D."/>
            <person name="Jungbluth S."/>
            <person name="Walsh D.A."/>
            <person name="Denef V.J."/>
            <person name="McMahon K.D."/>
            <person name="Konstantinidis K.T."/>
            <person name="Eloe-Fadrosh E.A."/>
            <person name="Kyrpides N.C."/>
            <person name="Woyke T."/>
        </authorList>
    </citation>
    <scope>NUCLEOTIDE SEQUENCE</scope>
    <source>
        <strain evidence="1">GVMAG-M-3300023174-75</strain>
    </source>
</reference>
<evidence type="ECO:0008006" key="2">
    <source>
        <dbReference type="Google" id="ProtNLM"/>
    </source>
</evidence>